<dbReference type="GO" id="GO:0005737">
    <property type="term" value="C:cytoplasm"/>
    <property type="evidence" value="ECO:0000318"/>
    <property type="project" value="GO_Central"/>
</dbReference>
<dbReference type="InterPro" id="IPR001245">
    <property type="entry name" value="Ser-Thr/Tyr_kinase_cat_dom"/>
</dbReference>
<dbReference type="PRINTS" id="PR00109">
    <property type="entry name" value="TYRKINASE"/>
</dbReference>
<name>A0A251NBR2_PRUPE</name>
<keyword evidence="3" id="KW-1185">Reference proteome</keyword>
<dbReference type="InterPro" id="IPR011009">
    <property type="entry name" value="Kinase-like_dom_sf"/>
</dbReference>
<dbReference type="eggNOG" id="KOG0192">
    <property type="taxonomic scope" value="Eukaryota"/>
</dbReference>
<evidence type="ECO:0000313" key="2">
    <source>
        <dbReference type="EMBL" id="ONH96761.1"/>
    </source>
</evidence>
<accession>A0A251NBR2</accession>
<dbReference type="Pfam" id="PF07714">
    <property type="entry name" value="PK_Tyr_Ser-Thr"/>
    <property type="match status" value="1"/>
</dbReference>
<reference evidence="2 3" key="1">
    <citation type="journal article" date="2013" name="Nat. Genet.">
        <title>The high-quality draft genome of peach (Prunus persica) identifies unique patterns of genetic diversity, domestication and genome evolution.</title>
        <authorList>
            <consortium name="International Peach Genome Initiative"/>
            <person name="Verde I."/>
            <person name="Abbott A.G."/>
            <person name="Scalabrin S."/>
            <person name="Jung S."/>
            <person name="Shu S."/>
            <person name="Marroni F."/>
            <person name="Zhebentyayeva T."/>
            <person name="Dettori M.T."/>
            <person name="Grimwood J."/>
            <person name="Cattonaro F."/>
            <person name="Zuccolo A."/>
            <person name="Rossini L."/>
            <person name="Jenkins J."/>
            <person name="Vendramin E."/>
            <person name="Meisel L.A."/>
            <person name="Decroocq V."/>
            <person name="Sosinski B."/>
            <person name="Prochnik S."/>
            <person name="Mitros T."/>
            <person name="Policriti A."/>
            <person name="Cipriani G."/>
            <person name="Dondini L."/>
            <person name="Ficklin S."/>
            <person name="Goodstein D.M."/>
            <person name="Xuan P."/>
            <person name="Del Fabbro C."/>
            <person name="Aramini V."/>
            <person name="Copetti D."/>
            <person name="Gonzalez S."/>
            <person name="Horner D.S."/>
            <person name="Falchi R."/>
            <person name="Lucas S."/>
            <person name="Mica E."/>
            <person name="Maldonado J."/>
            <person name="Lazzari B."/>
            <person name="Bielenberg D."/>
            <person name="Pirona R."/>
            <person name="Miculan M."/>
            <person name="Barakat A."/>
            <person name="Testolin R."/>
            <person name="Stella A."/>
            <person name="Tartarini S."/>
            <person name="Tonutti P."/>
            <person name="Arus P."/>
            <person name="Orellana A."/>
            <person name="Wells C."/>
            <person name="Main D."/>
            <person name="Vizzotto G."/>
            <person name="Silva H."/>
            <person name="Salamini F."/>
            <person name="Schmutz J."/>
            <person name="Morgante M."/>
            <person name="Rokhsar D.S."/>
        </authorList>
    </citation>
    <scope>NUCLEOTIDE SEQUENCE [LARGE SCALE GENOMIC DNA]</scope>
    <source>
        <strain evidence="3">cv. Nemared</strain>
    </source>
</reference>
<dbReference type="GO" id="GO:0007165">
    <property type="term" value="P:signal transduction"/>
    <property type="evidence" value="ECO:0000318"/>
    <property type="project" value="GO_Central"/>
</dbReference>
<feature type="domain" description="Protein kinase" evidence="1">
    <location>
        <begin position="55"/>
        <end position="314"/>
    </location>
</feature>
<protein>
    <recommendedName>
        <fullName evidence="1">Protein kinase domain-containing protein</fullName>
    </recommendedName>
</protein>
<dbReference type="CDD" id="cd13999">
    <property type="entry name" value="STKc_MAP3K-like"/>
    <property type="match status" value="1"/>
</dbReference>
<dbReference type="AlphaFoldDB" id="A0A251NBR2"/>
<dbReference type="STRING" id="3760.A0A251NBR2"/>
<organism evidence="2 3">
    <name type="scientific">Prunus persica</name>
    <name type="common">Peach</name>
    <name type="synonym">Amygdalus persica</name>
    <dbReference type="NCBI Taxonomy" id="3760"/>
    <lineage>
        <taxon>Eukaryota</taxon>
        <taxon>Viridiplantae</taxon>
        <taxon>Streptophyta</taxon>
        <taxon>Embryophyta</taxon>
        <taxon>Tracheophyta</taxon>
        <taxon>Spermatophyta</taxon>
        <taxon>Magnoliopsida</taxon>
        <taxon>eudicotyledons</taxon>
        <taxon>Gunneridae</taxon>
        <taxon>Pentapetalae</taxon>
        <taxon>rosids</taxon>
        <taxon>fabids</taxon>
        <taxon>Rosales</taxon>
        <taxon>Rosaceae</taxon>
        <taxon>Amygdaloideae</taxon>
        <taxon>Amygdaleae</taxon>
        <taxon>Prunus</taxon>
    </lineage>
</organism>
<dbReference type="GO" id="GO:0004672">
    <property type="term" value="F:protein kinase activity"/>
    <property type="evidence" value="ECO:0000318"/>
    <property type="project" value="GO_Central"/>
</dbReference>
<dbReference type="Gene3D" id="1.10.510.10">
    <property type="entry name" value="Transferase(Phosphotransferase) domain 1"/>
    <property type="match status" value="1"/>
</dbReference>
<evidence type="ECO:0000313" key="3">
    <source>
        <dbReference type="Proteomes" id="UP000006882"/>
    </source>
</evidence>
<dbReference type="EMBL" id="CM007657">
    <property type="protein sequence ID" value="ONH96761.1"/>
    <property type="molecule type" value="Genomic_DNA"/>
</dbReference>
<gene>
    <name evidence="2" type="ORF">PRUPE_7G150600</name>
</gene>
<dbReference type="InterPro" id="IPR051681">
    <property type="entry name" value="Ser/Thr_Kinases-Pseudokinases"/>
</dbReference>
<proteinExistence type="predicted"/>
<dbReference type="PROSITE" id="PS00108">
    <property type="entry name" value="PROTEIN_KINASE_ST"/>
    <property type="match status" value="1"/>
</dbReference>
<dbReference type="Gramene" id="ONH96761">
    <property type="protein sequence ID" value="ONH96761"/>
    <property type="gene ID" value="PRUPE_7G150600"/>
</dbReference>
<dbReference type="PANTHER" id="PTHR44329:SF84">
    <property type="entry name" value="PROTEIN KINASE LIKE PROTEIN"/>
    <property type="match status" value="1"/>
</dbReference>
<dbReference type="GO" id="GO:0005524">
    <property type="term" value="F:ATP binding"/>
    <property type="evidence" value="ECO:0007669"/>
    <property type="project" value="InterPro"/>
</dbReference>
<sequence length="383" mass="43174">MQTEAPAMAGHEVLPVSRGEACNSCPTSSLENIEKGYCGSAPSFDPSWLIDPSCVEIGPKITEGPRSTVFQGLYKSKPVAVKIIEPTKESTELKEKFQREVILLAKVKHDNIVKFIGACFEPSLMILTELMRGGTVQKHLRNIRPQTLDLKLSISFALDISRAMEYLHANGIIHRDLKPANLLLTEDMKQIKLADFGHAREEIAGAMTSEAGTYRWMAPELFHTEPLPRGVKKQYDHKADVYSFSIVLWELLMNETPFRGRASIMAAYATAKAVRPSLDDIPEQIIPLLESCWAHDPKTRPEFMEITDFLSNLFKELCSTEAEPPKVVETEVEHPENCNVKKEESAITNHVIDRPEEKKKGKRRTKSRSLSFLRCFVCKCWCG</sequence>
<dbReference type="SUPFAM" id="SSF56112">
    <property type="entry name" value="Protein kinase-like (PK-like)"/>
    <property type="match status" value="1"/>
</dbReference>
<dbReference type="PANTHER" id="PTHR44329">
    <property type="entry name" value="SERINE/THREONINE-PROTEIN KINASE TNNI3K-RELATED"/>
    <property type="match status" value="1"/>
</dbReference>
<evidence type="ECO:0000259" key="1">
    <source>
        <dbReference type="PROSITE" id="PS50011"/>
    </source>
</evidence>
<dbReference type="SMART" id="SM00220">
    <property type="entry name" value="S_TKc"/>
    <property type="match status" value="1"/>
</dbReference>
<dbReference type="Proteomes" id="UP000006882">
    <property type="component" value="Chromosome G7"/>
</dbReference>
<dbReference type="InterPro" id="IPR000719">
    <property type="entry name" value="Prot_kinase_dom"/>
</dbReference>
<dbReference type="PROSITE" id="PS50011">
    <property type="entry name" value="PROTEIN_KINASE_DOM"/>
    <property type="match status" value="1"/>
</dbReference>
<dbReference type="InterPro" id="IPR008271">
    <property type="entry name" value="Ser/Thr_kinase_AS"/>
</dbReference>
<dbReference type="Gene3D" id="3.30.200.20">
    <property type="entry name" value="Phosphorylase Kinase, domain 1"/>
    <property type="match status" value="1"/>
</dbReference>